<dbReference type="SMART" id="SM00317">
    <property type="entry name" value="SET"/>
    <property type="match status" value="1"/>
</dbReference>
<dbReference type="PROSITE" id="PS50280">
    <property type="entry name" value="SET"/>
    <property type="match status" value="1"/>
</dbReference>
<dbReference type="PANTHER" id="PTHR46223:SF3">
    <property type="entry name" value="HISTONE-LYSINE N-METHYLTRANSFERASE SET-23"/>
    <property type="match status" value="1"/>
</dbReference>
<keyword evidence="5" id="KW-0949">S-adenosyl-L-methionine</keyword>
<dbReference type="InterPro" id="IPR046341">
    <property type="entry name" value="SET_dom_sf"/>
</dbReference>
<accession>A0A166B4P8</accession>
<dbReference type="Pfam" id="PF05033">
    <property type="entry name" value="Pre-SET"/>
    <property type="match status" value="1"/>
</dbReference>
<keyword evidence="2" id="KW-0158">Chromosome</keyword>
<dbReference type="PROSITE" id="PS50867">
    <property type="entry name" value="PRE_SET"/>
    <property type="match status" value="1"/>
</dbReference>
<keyword evidence="6" id="KW-0479">Metal-binding</keyword>
<dbReference type="GO" id="GO:0005634">
    <property type="term" value="C:nucleus"/>
    <property type="evidence" value="ECO:0007669"/>
    <property type="project" value="InterPro"/>
</dbReference>
<reference evidence="10 11" key="1">
    <citation type="journal article" date="2016" name="Mol. Biol. Evol.">
        <title>Comparative Genomics of Early-Diverging Mushroom-Forming Fungi Provides Insights into the Origins of Lignocellulose Decay Capabilities.</title>
        <authorList>
            <person name="Nagy L.G."/>
            <person name="Riley R."/>
            <person name="Tritt A."/>
            <person name="Adam C."/>
            <person name="Daum C."/>
            <person name="Floudas D."/>
            <person name="Sun H."/>
            <person name="Yadav J.S."/>
            <person name="Pangilinan J."/>
            <person name="Larsson K.H."/>
            <person name="Matsuura K."/>
            <person name="Barry K."/>
            <person name="Labutti K."/>
            <person name="Kuo R."/>
            <person name="Ohm R.A."/>
            <person name="Bhattacharya S.S."/>
            <person name="Shirouzu T."/>
            <person name="Yoshinaga Y."/>
            <person name="Martin F.M."/>
            <person name="Grigoriev I.V."/>
            <person name="Hibbett D.S."/>
        </authorList>
    </citation>
    <scope>NUCLEOTIDE SEQUENCE [LARGE SCALE GENOMIC DNA]</scope>
    <source>
        <strain evidence="10 11">HHB12029</strain>
    </source>
</reference>
<feature type="domain" description="Pre-SET" evidence="9">
    <location>
        <begin position="70"/>
        <end position="144"/>
    </location>
</feature>
<evidence type="ECO:0000256" key="5">
    <source>
        <dbReference type="ARBA" id="ARBA00022691"/>
    </source>
</evidence>
<dbReference type="OrthoDB" id="308383at2759"/>
<evidence type="ECO:0000313" key="11">
    <source>
        <dbReference type="Proteomes" id="UP000077266"/>
    </source>
</evidence>
<dbReference type="Pfam" id="PF00856">
    <property type="entry name" value="SET"/>
    <property type="match status" value="1"/>
</dbReference>
<dbReference type="SUPFAM" id="SSF82199">
    <property type="entry name" value="SET domain"/>
    <property type="match status" value="1"/>
</dbReference>
<dbReference type="STRING" id="1314781.A0A166B4P8"/>
<proteinExistence type="predicted"/>
<sequence>MKAWCSKDPDLRDVFLSIIQQNTLNDEPDAAAITISNTVDDDPCPPWEFAYTNRVLYGHGVRRGDKSKLQGCGCVGGCSATSASCACLHRQRRFFQLGGNDFEDYGFNYNADGQVLDYRFPVFECNDECGCDPETCLNRVTQRGRRYDIEIIKTPRKGWGVFAKSDIPMHSFVGVYSGELITDKESHLRSDFYDRFGRNYMFTLDMWYLKKKARRKYHKMFGAAGQSFQQFLEDEDKQPGDEEVDQNPSFTVDAFHAGNFTRFLNHCCDPNCVIVAVHIDEPHIRKPHLCIFTRRAVACDEELTFSYFGIDVRARPSLGDVWLIGSHAGRREANEQAARIFHRGR</sequence>
<evidence type="ECO:0000256" key="4">
    <source>
        <dbReference type="ARBA" id="ARBA00022679"/>
    </source>
</evidence>
<dbReference type="Gene3D" id="2.170.270.10">
    <property type="entry name" value="SET domain"/>
    <property type="match status" value="1"/>
</dbReference>
<name>A0A166B4P8_EXIGL</name>
<evidence type="ECO:0000256" key="2">
    <source>
        <dbReference type="ARBA" id="ARBA00022454"/>
    </source>
</evidence>
<evidence type="ECO:0000256" key="1">
    <source>
        <dbReference type="ARBA" id="ARBA00004286"/>
    </source>
</evidence>
<evidence type="ECO:0000313" key="10">
    <source>
        <dbReference type="EMBL" id="KZV97869.1"/>
    </source>
</evidence>
<dbReference type="AlphaFoldDB" id="A0A166B4P8"/>
<dbReference type="GO" id="GO:0032259">
    <property type="term" value="P:methylation"/>
    <property type="evidence" value="ECO:0007669"/>
    <property type="project" value="UniProtKB-KW"/>
</dbReference>
<dbReference type="GO" id="GO:0005694">
    <property type="term" value="C:chromosome"/>
    <property type="evidence" value="ECO:0007669"/>
    <property type="project" value="UniProtKB-SubCell"/>
</dbReference>
<dbReference type="GO" id="GO:0008270">
    <property type="term" value="F:zinc ion binding"/>
    <property type="evidence" value="ECO:0007669"/>
    <property type="project" value="InterPro"/>
</dbReference>
<evidence type="ECO:0000259" key="9">
    <source>
        <dbReference type="PROSITE" id="PS50867"/>
    </source>
</evidence>
<dbReference type="InterPro" id="IPR050973">
    <property type="entry name" value="H3K9_Histone-Lys_N-MTase"/>
</dbReference>
<keyword evidence="4" id="KW-0808">Transferase</keyword>
<dbReference type="EMBL" id="KV425925">
    <property type="protein sequence ID" value="KZV97869.1"/>
    <property type="molecule type" value="Genomic_DNA"/>
</dbReference>
<evidence type="ECO:0000256" key="3">
    <source>
        <dbReference type="ARBA" id="ARBA00022603"/>
    </source>
</evidence>
<dbReference type="SMART" id="SM00468">
    <property type="entry name" value="PreSET"/>
    <property type="match status" value="1"/>
</dbReference>
<feature type="domain" description="SET" evidence="8">
    <location>
        <begin position="147"/>
        <end position="308"/>
    </location>
</feature>
<keyword evidence="3" id="KW-0489">Methyltransferase</keyword>
<gene>
    <name evidence="10" type="ORF">EXIGLDRAFT_607533</name>
</gene>
<keyword evidence="7" id="KW-0862">Zinc</keyword>
<dbReference type="Proteomes" id="UP000077266">
    <property type="component" value="Unassembled WGS sequence"/>
</dbReference>
<evidence type="ECO:0000256" key="7">
    <source>
        <dbReference type="ARBA" id="ARBA00022833"/>
    </source>
</evidence>
<protein>
    <submittedName>
        <fullName evidence="10">SET domain-containing protein</fullName>
    </submittedName>
</protein>
<evidence type="ECO:0000256" key="6">
    <source>
        <dbReference type="ARBA" id="ARBA00022723"/>
    </source>
</evidence>
<organism evidence="10 11">
    <name type="scientific">Exidia glandulosa HHB12029</name>
    <dbReference type="NCBI Taxonomy" id="1314781"/>
    <lineage>
        <taxon>Eukaryota</taxon>
        <taxon>Fungi</taxon>
        <taxon>Dikarya</taxon>
        <taxon>Basidiomycota</taxon>
        <taxon>Agaricomycotina</taxon>
        <taxon>Agaricomycetes</taxon>
        <taxon>Auriculariales</taxon>
        <taxon>Exidiaceae</taxon>
        <taxon>Exidia</taxon>
    </lineage>
</organism>
<keyword evidence="11" id="KW-1185">Reference proteome</keyword>
<dbReference type="InParanoid" id="A0A166B4P8"/>
<dbReference type="InterPro" id="IPR001214">
    <property type="entry name" value="SET_dom"/>
</dbReference>
<dbReference type="GO" id="GO:0042054">
    <property type="term" value="F:histone methyltransferase activity"/>
    <property type="evidence" value="ECO:0007669"/>
    <property type="project" value="InterPro"/>
</dbReference>
<dbReference type="InterPro" id="IPR007728">
    <property type="entry name" value="Pre-SET_dom"/>
</dbReference>
<dbReference type="PANTHER" id="PTHR46223">
    <property type="entry name" value="HISTONE-LYSINE N-METHYLTRANSFERASE SUV39H"/>
    <property type="match status" value="1"/>
</dbReference>
<comment type="subcellular location">
    <subcellularLocation>
        <location evidence="1">Chromosome</location>
    </subcellularLocation>
</comment>
<evidence type="ECO:0000259" key="8">
    <source>
        <dbReference type="PROSITE" id="PS50280"/>
    </source>
</evidence>